<dbReference type="RefSeq" id="WP_047092722.1">
    <property type="nucleotide sequence ID" value="NZ_LBHU01000001.1"/>
</dbReference>
<protein>
    <recommendedName>
        <fullName evidence="1">Bacteriophage phiJL001 Gp84 C-terminal domain-containing protein</fullName>
    </recommendedName>
</protein>
<name>A0A0H0XQK1_9SPHN</name>
<sequence>MSHIFFARELEGVVTWWSIKRRDGVSLGFTSHNQNLAFGDMIYRAAPGMIPSAIRRTASLERDAVEVEGVLSHNSISQKDLEAGRFADARVAIGLVDWETLEHATLFHGTLGSVSQEDGAFSAELRSAKARLEIDLVPRTSPTCRASFCDYQCGANAARFTHLCPVISVDLERNSVSFAGAPHAADMRDGQVKWLDGALAGVTMQVIDADAAGVVLDKPLSVEVLPGQLAYLREGCDHTISTCNTRFGNAVNFRGEPHLPGNDLLARYPTSSG</sequence>
<feature type="domain" description="Bacteriophage phiJL001 Gp84 C-terminal" evidence="1">
    <location>
        <begin position="189"/>
        <end position="263"/>
    </location>
</feature>
<dbReference type="STRING" id="874156.GCA_001021555_00290"/>
<dbReference type="EMBL" id="LBHU01000001">
    <property type="protein sequence ID" value="KLI64853.1"/>
    <property type="molecule type" value="Genomic_DNA"/>
</dbReference>
<dbReference type="OrthoDB" id="1633386at2"/>
<organism evidence="2 3">
    <name type="scientific">Aurantiacibacter marinus</name>
    <dbReference type="NCBI Taxonomy" id="874156"/>
    <lineage>
        <taxon>Bacteria</taxon>
        <taxon>Pseudomonadati</taxon>
        <taxon>Pseudomonadota</taxon>
        <taxon>Alphaproteobacteria</taxon>
        <taxon>Sphingomonadales</taxon>
        <taxon>Erythrobacteraceae</taxon>
        <taxon>Aurantiacibacter</taxon>
    </lineage>
</organism>
<dbReference type="NCBIfam" id="TIGR02218">
    <property type="entry name" value="phg_TIGR02218"/>
    <property type="match status" value="1"/>
</dbReference>
<dbReference type="InterPro" id="IPR011928">
    <property type="entry name" value="Phage_phiJL001_Gp84"/>
</dbReference>
<evidence type="ECO:0000313" key="2">
    <source>
        <dbReference type="EMBL" id="KLI64853.1"/>
    </source>
</evidence>
<dbReference type="Proteomes" id="UP000053455">
    <property type="component" value="Unassembled WGS sequence"/>
</dbReference>
<gene>
    <name evidence="2" type="ORF">AAV99_04930</name>
</gene>
<reference evidence="2 3" key="1">
    <citation type="submission" date="2015-04" db="EMBL/GenBank/DDBJ databases">
        <title>The draft genome sequence of Erythrobacter marinus HWDM-33.</title>
        <authorList>
            <person name="Zhuang L."/>
            <person name="Liu Y."/>
            <person name="Shao Z."/>
        </authorList>
    </citation>
    <scope>NUCLEOTIDE SEQUENCE [LARGE SCALE GENOMIC DNA]</scope>
    <source>
        <strain evidence="2 3">HWDM-33</strain>
    </source>
</reference>
<evidence type="ECO:0000313" key="3">
    <source>
        <dbReference type="Proteomes" id="UP000053455"/>
    </source>
</evidence>
<dbReference type="InterPro" id="IPR018964">
    <property type="entry name" value="Phage_phiJL001_Gp84_C"/>
</dbReference>
<evidence type="ECO:0000259" key="1">
    <source>
        <dbReference type="Pfam" id="PF09356"/>
    </source>
</evidence>
<dbReference type="PATRIC" id="fig|874156.12.peg.1022"/>
<keyword evidence="3" id="KW-1185">Reference proteome</keyword>
<proteinExistence type="predicted"/>
<comment type="caution">
    <text evidence="2">The sequence shown here is derived from an EMBL/GenBank/DDBJ whole genome shotgun (WGS) entry which is preliminary data.</text>
</comment>
<dbReference type="Pfam" id="PF09931">
    <property type="entry name" value="Phage_phiJL001_Gp84_N"/>
    <property type="match status" value="1"/>
</dbReference>
<dbReference type="Pfam" id="PF09356">
    <property type="entry name" value="Phage_BR0599"/>
    <property type="match status" value="1"/>
</dbReference>
<dbReference type="AlphaFoldDB" id="A0A0H0XQK1"/>
<accession>A0A0H0XQK1</accession>